<proteinExistence type="predicted"/>
<dbReference type="OrthoDB" id="1002397at2759"/>
<dbReference type="CDD" id="cd09272">
    <property type="entry name" value="RNase_HI_RT_Ty1"/>
    <property type="match status" value="1"/>
</dbReference>
<dbReference type="AlphaFoldDB" id="A0A5B6WGD5"/>
<name>A0A5B6WGD5_9ROSI</name>
<keyword evidence="2" id="KW-1185">Reference proteome</keyword>
<reference evidence="1" key="1">
    <citation type="submission" date="2019-08" db="EMBL/GenBank/DDBJ databases">
        <authorList>
            <person name="Liu F."/>
        </authorList>
    </citation>
    <scope>NUCLEOTIDE SEQUENCE [LARGE SCALE GENOMIC DNA]</scope>
    <source>
        <strain evidence="1">PA1801</strain>
        <tissue evidence="1">Leaf</tissue>
    </source>
</reference>
<dbReference type="PANTHER" id="PTHR11439:SF483">
    <property type="entry name" value="PEPTIDE SYNTHASE GLIP-LIKE, PUTATIVE (AFU_ORTHOLOGUE AFUA_3G12920)-RELATED"/>
    <property type="match status" value="1"/>
</dbReference>
<organism evidence="1 2">
    <name type="scientific">Gossypium australe</name>
    <dbReference type="NCBI Taxonomy" id="47621"/>
    <lineage>
        <taxon>Eukaryota</taxon>
        <taxon>Viridiplantae</taxon>
        <taxon>Streptophyta</taxon>
        <taxon>Embryophyta</taxon>
        <taxon>Tracheophyta</taxon>
        <taxon>Spermatophyta</taxon>
        <taxon>Magnoliopsida</taxon>
        <taxon>eudicotyledons</taxon>
        <taxon>Gunneridae</taxon>
        <taxon>Pentapetalae</taxon>
        <taxon>rosids</taxon>
        <taxon>malvids</taxon>
        <taxon>Malvales</taxon>
        <taxon>Malvaceae</taxon>
        <taxon>Malvoideae</taxon>
        <taxon>Gossypium</taxon>
    </lineage>
</organism>
<dbReference type="Proteomes" id="UP000325315">
    <property type="component" value="Unassembled WGS sequence"/>
</dbReference>
<accession>A0A5B6WGD5</accession>
<dbReference type="PANTHER" id="PTHR11439">
    <property type="entry name" value="GAG-POL-RELATED RETROTRANSPOSON"/>
    <property type="match status" value="1"/>
</dbReference>
<dbReference type="EMBL" id="SMMG02000003">
    <property type="protein sequence ID" value="KAA3480177.1"/>
    <property type="molecule type" value="Genomic_DNA"/>
</dbReference>
<comment type="caution">
    <text evidence="1">The sequence shown here is derived from an EMBL/GenBank/DDBJ whole genome shotgun (WGS) entry which is preliminary data.</text>
</comment>
<evidence type="ECO:0000313" key="1">
    <source>
        <dbReference type="EMBL" id="KAA3480177.1"/>
    </source>
</evidence>
<protein>
    <submittedName>
        <fullName evidence="1">Copia protein</fullName>
    </submittedName>
</protein>
<evidence type="ECO:0000313" key="2">
    <source>
        <dbReference type="Proteomes" id="UP000325315"/>
    </source>
</evidence>
<sequence length="245" mass="28347">MPRTLSKSLRWRMLRQLGHPWQLVRNYLRMRRECPDLETTYRSMIGSLLYLIASSPDLSFSIRASSKSKSVPCDMKRITQYVHGTTDLGIWFSKDSTKSMVGNIDDRKSTSGGCVYLGSNFVSWYSKKKTSISLSIVKPEYIVVESCCAQLFWMKQMIKNFGIKLNMNTNLFDNKNAINISKNLVQQSRSKHIDIRHHFIRQLIINDAVEIKLVSIKYQLANLFIKPLDTIKFEHLRTSIGVCRV</sequence>
<gene>
    <name evidence="1" type="ORF">EPI10_020628</name>
</gene>